<gene>
    <name evidence="2" type="ORF">KFV11_00360</name>
</gene>
<organism evidence="2 3">
    <name type="scientific">Macrococcus equipercicus</name>
    <dbReference type="NCBI Taxonomy" id="69967"/>
    <lineage>
        <taxon>Bacteria</taxon>
        <taxon>Bacillati</taxon>
        <taxon>Bacillota</taxon>
        <taxon>Bacilli</taxon>
        <taxon>Bacillales</taxon>
        <taxon>Staphylococcaceae</taxon>
        <taxon>Macrococcus</taxon>
    </lineage>
</organism>
<evidence type="ECO:0000313" key="3">
    <source>
        <dbReference type="Proteomes" id="UP001057381"/>
    </source>
</evidence>
<proteinExistence type="predicted"/>
<feature type="transmembrane region" description="Helical" evidence="1">
    <location>
        <begin position="35"/>
        <end position="54"/>
    </location>
</feature>
<keyword evidence="1" id="KW-0472">Membrane</keyword>
<keyword evidence="1" id="KW-0812">Transmembrane</keyword>
<keyword evidence="1" id="KW-1133">Transmembrane helix</keyword>
<name>A0A9Q9BMI5_9STAP</name>
<reference evidence="2" key="1">
    <citation type="submission" date="2021-04" db="EMBL/GenBank/DDBJ databases">
        <title>Complete Genome Sequences of Macrococcus spp. from dog and cattle.</title>
        <authorList>
            <person name="Schwendener S."/>
            <person name="Perreten V."/>
        </authorList>
    </citation>
    <scope>NUCLEOTIDE SEQUENCE</scope>
    <source>
        <strain evidence="2">Epi0143-OL</strain>
    </source>
</reference>
<dbReference type="Proteomes" id="UP001057381">
    <property type="component" value="Chromosome"/>
</dbReference>
<evidence type="ECO:0000313" key="2">
    <source>
        <dbReference type="EMBL" id="UTH13865.1"/>
    </source>
</evidence>
<dbReference type="EMBL" id="CP073809">
    <property type="protein sequence ID" value="UTH13865.1"/>
    <property type="molecule type" value="Genomic_DNA"/>
</dbReference>
<dbReference type="RefSeq" id="WP_254250009.1">
    <property type="nucleotide sequence ID" value="NZ_CP073809.1"/>
</dbReference>
<dbReference type="KEGG" id="mequ:KFV11_00360"/>
<evidence type="ECO:0000256" key="1">
    <source>
        <dbReference type="SAM" id="Phobius"/>
    </source>
</evidence>
<protein>
    <submittedName>
        <fullName evidence="2">Uncharacterized protein</fullName>
    </submittedName>
</protein>
<dbReference type="AlphaFoldDB" id="A0A9Q9BMI5"/>
<sequence length="62" mass="7221">MSSKIIKLLLLQFLCVFIVTQIGLAMVGFSFMNILFWSFLLFTIVYVGFVSPRWKKKDSLIK</sequence>
<accession>A0A9Q9BMI5</accession>